<dbReference type="GO" id="GO:0005198">
    <property type="term" value="F:structural molecule activity"/>
    <property type="evidence" value="ECO:0007669"/>
    <property type="project" value="InterPro"/>
</dbReference>
<protein>
    <recommendedName>
        <fullName evidence="3">Capsid protein</fullName>
    </recommendedName>
</protein>
<organism evidence="1 2">
    <name type="scientific">Paucilactobacillus nenjiangensis</name>
    <dbReference type="NCBI Taxonomy" id="1296540"/>
    <lineage>
        <taxon>Bacteria</taxon>
        <taxon>Bacillati</taxon>
        <taxon>Bacillota</taxon>
        <taxon>Bacilli</taxon>
        <taxon>Lactobacillales</taxon>
        <taxon>Lactobacillaceae</taxon>
        <taxon>Paucilactobacillus</taxon>
    </lineage>
</organism>
<reference evidence="1 2" key="1">
    <citation type="submission" date="2019-09" db="EMBL/GenBank/DDBJ databases">
        <title>Complete Genome Sequence of Lactobacillus nenjiangensis SH-Y15, isolated from sauerkraut.</title>
        <authorList>
            <person name="Yang H."/>
        </authorList>
    </citation>
    <scope>NUCLEOTIDE SEQUENCE [LARGE SCALE GENOMIC DNA]</scope>
    <source>
        <strain evidence="1 2">SH-Y15</strain>
    </source>
</reference>
<dbReference type="EMBL" id="CP043939">
    <property type="protein sequence ID" value="QER67586.1"/>
    <property type="molecule type" value="Genomic_DNA"/>
</dbReference>
<evidence type="ECO:0000313" key="1">
    <source>
        <dbReference type="EMBL" id="QER67586.1"/>
    </source>
</evidence>
<accession>A0A5P1X188</accession>
<evidence type="ECO:0008006" key="3">
    <source>
        <dbReference type="Google" id="ProtNLM"/>
    </source>
</evidence>
<dbReference type="Proteomes" id="UP000325295">
    <property type="component" value="Chromosome"/>
</dbReference>
<gene>
    <name evidence="1" type="ORF">F0161_06760</name>
</gene>
<dbReference type="Pfam" id="PF06152">
    <property type="entry name" value="Phage_min_cap2"/>
    <property type="match status" value="1"/>
</dbReference>
<sequence>MARIDDLIDKYSQMNQDIIRLFIQTLTDDLPDGTQAEMLKWQLDMLNKQGVLTDQLVELVSDATGSSERELKWIINDSGQQARDETGKQLLDIGIATGMVALASKSKSVDDVASSFIEAAFGDMNDKVTNPLMANLDGNPALADYRKLVTDTVDSVISGLDTPDVALRKAIYKLIDKGVSSGLVDAAGRQWSIEAYSRMVLETTLSRVQDEIRFNDMMYSGVETAMMSSHPASRVACAGIQGHWVYVRPSKPGDEYESIYSHGYGFAWGTKGVNCHHRFYPGIPGINENHMEQYDPKEAIKNGKLQAKQRALERKVRVSKQKKMAAEQLGYDDDVQRFNLDIRKYQSAIRQHVDQHDFLYRDYSRERVSATTEKVANDLRATKTKHSKQYENLKDELGSHGLPNSLEEYRKVLYNRHSSKVLNAYVSARRRGSVEAVVNYDDYVIADKKLNSQIVGMKTANGSVINGFSDHTLDRVFGVQKDGTTKTLKRRDGVSINSIKDILDNGEVKPGRDGATKYLGTNGYVVVNAEGKIITVVPHTKRRK</sequence>
<dbReference type="RefSeq" id="WP_150204124.1">
    <property type="nucleotide sequence ID" value="NZ_CP043939.1"/>
</dbReference>
<dbReference type="AlphaFoldDB" id="A0A5P1X188"/>
<proteinExistence type="predicted"/>
<dbReference type="InterPro" id="IPR009319">
    <property type="entry name" value="Phage_A118_VSP1"/>
</dbReference>
<evidence type="ECO:0000313" key="2">
    <source>
        <dbReference type="Proteomes" id="UP000325295"/>
    </source>
</evidence>
<dbReference type="KEGG" id="lnn:F0161_06760"/>
<name>A0A5P1X188_9LACO</name>
<keyword evidence="2" id="KW-1185">Reference proteome</keyword>
<dbReference type="OrthoDB" id="3197444at2"/>